<dbReference type="SUPFAM" id="SSF82784">
    <property type="entry name" value="OsmC-like"/>
    <property type="match status" value="1"/>
</dbReference>
<dbReference type="PANTHER" id="PTHR42830">
    <property type="entry name" value="OSMOTICALLY INDUCIBLE FAMILY PROTEIN"/>
    <property type="match status" value="1"/>
</dbReference>
<dbReference type="InterPro" id="IPR003718">
    <property type="entry name" value="OsmC/Ohr_fam"/>
</dbReference>
<organism evidence="1 2">
    <name type="scientific">Niabella yanshanensis</name>
    <dbReference type="NCBI Taxonomy" id="577386"/>
    <lineage>
        <taxon>Bacteria</taxon>
        <taxon>Pseudomonadati</taxon>
        <taxon>Bacteroidota</taxon>
        <taxon>Chitinophagia</taxon>
        <taxon>Chitinophagales</taxon>
        <taxon>Chitinophagaceae</taxon>
        <taxon>Niabella</taxon>
    </lineage>
</organism>
<dbReference type="InterPro" id="IPR015946">
    <property type="entry name" value="KH_dom-like_a/b"/>
</dbReference>
<dbReference type="EMBL" id="CP139960">
    <property type="protein sequence ID" value="WQD37383.1"/>
    <property type="molecule type" value="Genomic_DNA"/>
</dbReference>
<dbReference type="InterPro" id="IPR036102">
    <property type="entry name" value="OsmC/Ohrsf"/>
</dbReference>
<sequence>MAKQHQYKVTISWRDDSGTNGYAGYSRDHTINVTGKPAIGASSDPAFRGNPAKYNPEELFLASISNCHMLWYLHLCAVNGVIVLHYEDNAEGIMEEQANGSGRFTGVTLYPVVTVSSKEMLHKANELHTEANKFCFIANSLNFPVAHQPEIIAKESE</sequence>
<evidence type="ECO:0000313" key="2">
    <source>
        <dbReference type="Proteomes" id="UP001325680"/>
    </source>
</evidence>
<reference evidence="1 2" key="1">
    <citation type="submission" date="2023-12" db="EMBL/GenBank/DDBJ databases">
        <title>Genome sequencing and assembly of bacterial species from a model synthetic community.</title>
        <authorList>
            <person name="Hogle S.L."/>
        </authorList>
    </citation>
    <scope>NUCLEOTIDE SEQUENCE [LARGE SCALE GENOMIC DNA]</scope>
    <source>
        <strain evidence="1 2">HAMBI_3031</strain>
    </source>
</reference>
<dbReference type="InterPro" id="IPR052707">
    <property type="entry name" value="OsmC_Ohr_Peroxiredoxin"/>
</dbReference>
<protein>
    <submittedName>
        <fullName evidence="1">OsmC family protein</fullName>
    </submittedName>
</protein>
<dbReference type="Proteomes" id="UP001325680">
    <property type="component" value="Chromosome"/>
</dbReference>
<dbReference type="Gene3D" id="3.30.300.20">
    <property type="match status" value="1"/>
</dbReference>
<gene>
    <name evidence="1" type="ORF">U0035_17075</name>
</gene>
<keyword evidence="2" id="KW-1185">Reference proteome</keyword>
<evidence type="ECO:0000313" key="1">
    <source>
        <dbReference type="EMBL" id="WQD37383.1"/>
    </source>
</evidence>
<dbReference type="Pfam" id="PF02566">
    <property type="entry name" value="OsmC"/>
    <property type="match status" value="1"/>
</dbReference>
<accession>A0ABZ0W296</accession>
<name>A0ABZ0W296_9BACT</name>
<proteinExistence type="predicted"/>
<dbReference type="RefSeq" id="WP_114792408.1">
    <property type="nucleotide sequence ID" value="NZ_CP139960.1"/>
</dbReference>
<dbReference type="PANTHER" id="PTHR42830:SF2">
    <property type="entry name" value="OSMC_OHR FAMILY PROTEIN"/>
    <property type="match status" value="1"/>
</dbReference>